<evidence type="ECO:0000313" key="3">
    <source>
        <dbReference type="EMBL" id="KAK4175964.1"/>
    </source>
</evidence>
<dbReference type="EMBL" id="MU866214">
    <property type="protein sequence ID" value="KAK4175964.1"/>
    <property type="molecule type" value="Genomic_DNA"/>
</dbReference>
<dbReference type="Proteomes" id="UP001302321">
    <property type="component" value="Unassembled WGS sequence"/>
</dbReference>
<feature type="compositionally biased region" description="Acidic residues" evidence="1">
    <location>
        <begin position="75"/>
        <end position="99"/>
    </location>
</feature>
<evidence type="ECO:0000256" key="1">
    <source>
        <dbReference type="SAM" id="MobiDB-lite"/>
    </source>
</evidence>
<feature type="compositionally biased region" description="Basic and acidic residues" evidence="1">
    <location>
        <begin position="1"/>
        <end position="37"/>
    </location>
</feature>
<feature type="transmembrane region" description="Helical" evidence="2">
    <location>
        <begin position="334"/>
        <end position="356"/>
    </location>
</feature>
<keyword evidence="2" id="KW-1133">Transmembrane helix</keyword>
<reference evidence="3" key="1">
    <citation type="journal article" date="2023" name="Mol. Phylogenet. Evol.">
        <title>Genome-scale phylogeny and comparative genomics of the fungal order Sordariales.</title>
        <authorList>
            <person name="Hensen N."/>
            <person name="Bonometti L."/>
            <person name="Westerberg I."/>
            <person name="Brannstrom I.O."/>
            <person name="Guillou S."/>
            <person name="Cros-Aarteil S."/>
            <person name="Calhoun S."/>
            <person name="Haridas S."/>
            <person name="Kuo A."/>
            <person name="Mondo S."/>
            <person name="Pangilinan J."/>
            <person name="Riley R."/>
            <person name="LaButti K."/>
            <person name="Andreopoulos B."/>
            <person name="Lipzen A."/>
            <person name="Chen C."/>
            <person name="Yan M."/>
            <person name="Daum C."/>
            <person name="Ng V."/>
            <person name="Clum A."/>
            <person name="Steindorff A."/>
            <person name="Ohm R.A."/>
            <person name="Martin F."/>
            <person name="Silar P."/>
            <person name="Natvig D.O."/>
            <person name="Lalanne C."/>
            <person name="Gautier V."/>
            <person name="Ament-Velasquez S.L."/>
            <person name="Kruys A."/>
            <person name="Hutchinson M.I."/>
            <person name="Powell A.J."/>
            <person name="Barry K."/>
            <person name="Miller A.N."/>
            <person name="Grigoriev I.V."/>
            <person name="Debuchy R."/>
            <person name="Gladieux P."/>
            <person name="Hiltunen Thoren M."/>
            <person name="Johannesson H."/>
        </authorList>
    </citation>
    <scope>NUCLEOTIDE SEQUENCE</scope>
    <source>
        <strain evidence="3">CBS 892.96</strain>
    </source>
</reference>
<keyword evidence="2" id="KW-0472">Membrane</keyword>
<protein>
    <submittedName>
        <fullName evidence="3">Uncharacterized protein</fullName>
    </submittedName>
</protein>
<reference evidence="3" key="2">
    <citation type="submission" date="2023-05" db="EMBL/GenBank/DDBJ databases">
        <authorList>
            <consortium name="Lawrence Berkeley National Laboratory"/>
            <person name="Steindorff A."/>
            <person name="Hensen N."/>
            <person name="Bonometti L."/>
            <person name="Westerberg I."/>
            <person name="Brannstrom I.O."/>
            <person name="Guillou S."/>
            <person name="Cros-Aarteil S."/>
            <person name="Calhoun S."/>
            <person name="Haridas S."/>
            <person name="Kuo A."/>
            <person name="Mondo S."/>
            <person name="Pangilinan J."/>
            <person name="Riley R."/>
            <person name="Labutti K."/>
            <person name="Andreopoulos B."/>
            <person name="Lipzen A."/>
            <person name="Chen C."/>
            <person name="Yanf M."/>
            <person name="Daum C."/>
            <person name="Ng V."/>
            <person name="Clum A."/>
            <person name="Ohm R."/>
            <person name="Martin F."/>
            <person name="Silar P."/>
            <person name="Natvig D."/>
            <person name="Lalanne C."/>
            <person name="Gautier V."/>
            <person name="Ament-Velasquez S.L."/>
            <person name="Kruys A."/>
            <person name="Hutchinson M.I."/>
            <person name="Powell A.J."/>
            <person name="Barry K."/>
            <person name="Miller A.N."/>
            <person name="Grigoriev I.V."/>
            <person name="Debuchy R."/>
            <person name="Gladieux P."/>
            <person name="Thoren M.H."/>
            <person name="Johannesson H."/>
        </authorList>
    </citation>
    <scope>NUCLEOTIDE SEQUENCE</scope>
    <source>
        <strain evidence="3">CBS 892.96</strain>
    </source>
</reference>
<organism evidence="3 4">
    <name type="scientific">Triangularia setosa</name>
    <dbReference type="NCBI Taxonomy" id="2587417"/>
    <lineage>
        <taxon>Eukaryota</taxon>
        <taxon>Fungi</taxon>
        <taxon>Dikarya</taxon>
        <taxon>Ascomycota</taxon>
        <taxon>Pezizomycotina</taxon>
        <taxon>Sordariomycetes</taxon>
        <taxon>Sordariomycetidae</taxon>
        <taxon>Sordariales</taxon>
        <taxon>Podosporaceae</taxon>
        <taxon>Triangularia</taxon>
    </lineage>
</organism>
<comment type="caution">
    <text evidence="3">The sequence shown here is derived from an EMBL/GenBank/DDBJ whole genome shotgun (WGS) entry which is preliminary data.</text>
</comment>
<evidence type="ECO:0000313" key="4">
    <source>
        <dbReference type="Proteomes" id="UP001302321"/>
    </source>
</evidence>
<feature type="region of interest" description="Disordered" evidence="1">
    <location>
        <begin position="1"/>
        <end position="120"/>
    </location>
</feature>
<keyword evidence="4" id="KW-1185">Reference proteome</keyword>
<accession>A0AAN6W5V1</accession>
<sequence>MIAWNIKERLAAQKESLDNRDRENAGIEQAGEHEHTDGGQSDSSSDASEPLFSPEEIDGDTGDCSIGNESGSDNFDNEDDSDDTTSVADDDDDEGNEDRDDVKEKEEGGEEEEKEGSDKEWAERVLEPYLSVPILGLVLSGYVIWVWILMEVILFLRERIHDGIELYVWVRFLWREDAFLFGRVEDVPHFIPPRALTAARKRIVAAYIEWEDDVDNDEPLILEGEDMKIIARQGWTVEDVLIRERVIQDAGELDEEDSVNQDMEAAWEKAEREIDRLGPEAVVLAWYAPRELRRQDDVSRWVSVTNDWEEDVEEVFKQRRREREGDLRREFHDWLGAVAILGVVVILGNLLTAVNWRGLVGMTHTPLPAS</sequence>
<keyword evidence="2" id="KW-0812">Transmembrane</keyword>
<feature type="transmembrane region" description="Helical" evidence="2">
    <location>
        <begin position="134"/>
        <end position="156"/>
    </location>
</feature>
<name>A0AAN6W5V1_9PEZI</name>
<proteinExistence type="predicted"/>
<gene>
    <name evidence="3" type="ORF">QBC36DRAFT_311567</name>
</gene>
<evidence type="ECO:0000256" key="2">
    <source>
        <dbReference type="SAM" id="Phobius"/>
    </source>
</evidence>
<dbReference type="AlphaFoldDB" id="A0AAN6W5V1"/>